<evidence type="ECO:0000256" key="1">
    <source>
        <dbReference type="SAM" id="MobiDB-lite"/>
    </source>
</evidence>
<dbReference type="AlphaFoldDB" id="A0A4V1FZA6"/>
<organism evidence="2 3">
    <name type="scientific">Natrinema versiforme</name>
    <dbReference type="NCBI Taxonomy" id="88724"/>
    <lineage>
        <taxon>Archaea</taxon>
        <taxon>Methanobacteriati</taxon>
        <taxon>Methanobacteriota</taxon>
        <taxon>Stenosarchaea group</taxon>
        <taxon>Halobacteria</taxon>
        <taxon>Halobacteriales</taxon>
        <taxon>Natrialbaceae</taxon>
        <taxon>Natrinema</taxon>
    </lineage>
</organism>
<evidence type="ECO:0000313" key="2">
    <source>
        <dbReference type="EMBL" id="QCS41607.1"/>
    </source>
</evidence>
<gene>
    <name evidence="2" type="ORF">FEJ81_04285</name>
</gene>
<protein>
    <submittedName>
        <fullName evidence="2">Uncharacterized protein</fullName>
    </submittedName>
</protein>
<name>A0A4V1FZA6_9EURY</name>
<feature type="region of interest" description="Disordered" evidence="1">
    <location>
        <begin position="110"/>
        <end position="145"/>
    </location>
</feature>
<dbReference type="OrthoDB" id="186386at2157"/>
<dbReference type="Pfam" id="PF23956">
    <property type="entry name" value="DUF7285"/>
    <property type="match status" value="1"/>
</dbReference>
<dbReference type="InterPro" id="IPR055709">
    <property type="entry name" value="DUF7285"/>
</dbReference>
<dbReference type="Proteomes" id="UP000302218">
    <property type="component" value="Chromosome"/>
</dbReference>
<sequence>MSHSSMSSRRRGQTEPLAALVAVSALLVGVGLYGLYITETLPGATDRTTETTAVTRIKDDIETDGVVPGGDRALGDEIETASLPHGRNVYVQVTTVEDGRETVVADAFFGTDGQPDRNPIESGELEGPPDEASVAERPVAVETRPGAVRGGTLTVGVWDG</sequence>
<evidence type="ECO:0000313" key="3">
    <source>
        <dbReference type="Proteomes" id="UP000302218"/>
    </source>
</evidence>
<proteinExistence type="predicted"/>
<dbReference type="KEGG" id="nvr:FEJ81_04285"/>
<accession>A0A4V1FZA6</accession>
<reference evidence="3" key="1">
    <citation type="submission" date="2019-05" db="EMBL/GenBank/DDBJ databases">
        <title>Genome sequence and methylation pattern of the halophilic Archaeon Natrinema versiforme BOL5-4.</title>
        <authorList>
            <person name="DasSarma P."/>
            <person name="Anton B.P."/>
            <person name="DasSarma S.L."/>
            <person name="Martinez F.L."/>
            <person name="Guzman D."/>
            <person name="Roberts R.J."/>
            <person name="DasSarma S."/>
        </authorList>
    </citation>
    <scope>NUCLEOTIDE SEQUENCE [LARGE SCALE GENOMIC DNA]</scope>
    <source>
        <strain evidence="3">BOL5-4</strain>
    </source>
</reference>
<dbReference type="EMBL" id="CP040330">
    <property type="protein sequence ID" value="QCS41607.1"/>
    <property type="molecule type" value="Genomic_DNA"/>
</dbReference>